<feature type="compositionally biased region" description="Low complexity" evidence="12">
    <location>
        <begin position="162"/>
        <end position="172"/>
    </location>
</feature>
<evidence type="ECO:0000313" key="13">
    <source>
        <dbReference type="EMBL" id="KAF2317568.1"/>
    </source>
</evidence>
<dbReference type="GO" id="GO:0005525">
    <property type="term" value="F:GTP binding"/>
    <property type="evidence" value="ECO:0007669"/>
    <property type="project" value="UniProtKB-KW"/>
</dbReference>
<gene>
    <name evidence="13" type="ORF">GH714_024763</name>
</gene>
<dbReference type="Gene3D" id="1.10.400.10">
    <property type="entry name" value="GI Alpha 1, domain 2-like"/>
    <property type="match status" value="2"/>
</dbReference>
<dbReference type="SMART" id="SM00275">
    <property type="entry name" value="G_alpha"/>
    <property type="match status" value="1"/>
</dbReference>
<accession>A0A6A6MYP3</accession>
<keyword evidence="5" id="KW-0862">Zinc</keyword>
<evidence type="ECO:0000256" key="8">
    <source>
        <dbReference type="ARBA" id="ARBA00023224"/>
    </source>
</evidence>
<evidence type="ECO:0000256" key="4">
    <source>
        <dbReference type="ARBA" id="ARBA00022771"/>
    </source>
</evidence>
<dbReference type="GO" id="GO:0005834">
    <property type="term" value="C:heterotrimeric G-protein complex"/>
    <property type="evidence" value="ECO:0007669"/>
    <property type="project" value="TreeGrafter"/>
</dbReference>
<keyword evidence="4" id="KW-0863">Zinc-finger</keyword>
<evidence type="ECO:0000256" key="10">
    <source>
        <dbReference type="ARBA" id="ARBA00060880"/>
    </source>
</evidence>
<feature type="region of interest" description="Disordered" evidence="12">
    <location>
        <begin position="147"/>
        <end position="179"/>
    </location>
</feature>
<dbReference type="PANTHER" id="PTHR10218:SF317">
    <property type="entry name" value="EXTRA-LARGE GUANINE NUCLEOTIDE-BINDING PROTEIN 3-LIKE"/>
    <property type="match status" value="1"/>
</dbReference>
<reference evidence="13 14" key="1">
    <citation type="journal article" date="2020" name="Mol. Plant">
        <title>The Chromosome-Based Rubber Tree Genome Provides New Insights into Spurge Genome Evolution and Rubber Biosynthesis.</title>
        <authorList>
            <person name="Liu J."/>
            <person name="Shi C."/>
            <person name="Shi C.C."/>
            <person name="Li W."/>
            <person name="Zhang Q.J."/>
            <person name="Zhang Y."/>
            <person name="Li K."/>
            <person name="Lu H.F."/>
            <person name="Shi C."/>
            <person name="Zhu S.T."/>
            <person name="Xiao Z.Y."/>
            <person name="Nan H."/>
            <person name="Yue Y."/>
            <person name="Zhu X.G."/>
            <person name="Wu Y."/>
            <person name="Hong X.N."/>
            <person name="Fan G.Y."/>
            <person name="Tong Y."/>
            <person name="Zhang D."/>
            <person name="Mao C.L."/>
            <person name="Liu Y.L."/>
            <person name="Hao S.J."/>
            <person name="Liu W.Q."/>
            <person name="Lv M.Q."/>
            <person name="Zhang H.B."/>
            <person name="Liu Y."/>
            <person name="Hu-Tang G.R."/>
            <person name="Wang J.P."/>
            <person name="Wang J.H."/>
            <person name="Sun Y.H."/>
            <person name="Ni S.B."/>
            <person name="Chen W.B."/>
            <person name="Zhang X.C."/>
            <person name="Jiao Y.N."/>
            <person name="Eichler E.E."/>
            <person name="Li G.H."/>
            <person name="Liu X."/>
            <person name="Gao L.Z."/>
        </authorList>
    </citation>
    <scope>NUCLEOTIDE SEQUENCE [LARGE SCALE GENOMIC DNA]</scope>
    <source>
        <strain evidence="14">cv. GT1</strain>
        <tissue evidence="13">Leaf</tissue>
    </source>
</reference>
<evidence type="ECO:0000256" key="6">
    <source>
        <dbReference type="ARBA" id="ARBA00022837"/>
    </source>
</evidence>
<dbReference type="GO" id="GO:0007188">
    <property type="term" value="P:adenylate cyclase-modulating G protein-coupled receptor signaling pathway"/>
    <property type="evidence" value="ECO:0007669"/>
    <property type="project" value="TreeGrafter"/>
</dbReference>
<evidence type="ECO:0000256" key="5">
    <source>
        <dbReference type="ARBA" id="ARBA00022833"/>
    </source>
</evidence>
<dbReference type="GO" id="GO:0001664">
    <property type="term" value="F:G protein-coupled receptor binding"/>
    <property type="evidence" value="ECO:0007669"/>
    <property type="project" value="TreeGrafter"/>
</dbReference>
<name>A0A6A6MYP3_HEVBR</name>
<comment type="similarity">
    <text evidence="10">Belongs to the G-alpha family. XLG subfamily.</text>
</comment>
<dbReference type="PRINTS" id="PR00318">
    <property type="entry name" value="GPROTEINA"/>
</dbReference>
<keyword evidence="9" id="KW-0539">Nucleus</keyword>
<keyword evidence="8" id="KW-0807">Transducer</keyword>
<dbReference type="PANTHER" id="PTHR10218">
    <property type="entry name" value="GTP-BINDING PROTEIN ALPHA SUBUNIT"/>
    <property type="match status" value="1"/>
</dbReference>
<proteinExistence type="inferred from homology"/>
<evidence type="ECO:0000256" key="2">
    <source>
        <dbReference type="ARBA" id="ARBA00022723"/>
    </source>
</evidence>
<dbReference type="GO" id="GO:0008270">
    <property type="term" value="F:zinc ion binding"/>
    <property type="evidence" value="ECO:0007669"/>
    <property type="project" value="UniProtKB-KW"/>
</dbReference>
<feature type="region of interest" description="Disordered" evidence="12">
    <location>
        <begin position="99"/>
        <end position="131"/>
    </location>
</feature>
<dbReference type="SUPFAM" id="SSF52540">
    <property type="entry name" value="P-loop containing nucleoside triphosphate hydrolases"/>
    <property type="match status" value="1"/>
</dbReference>
<dbReference type="GO" id="GO:0003924">
    <property type="term" value="F:GTPase activity"/>
    <property type="evidence" value="ECO:0007669"/>
    <property type="project" value="InterPro"/>
</dbReference>
<evidence type="ECO:0000256" key="9">
    <source>
        <dbReference type="ARBA" id="ARBA00023242"/>
    </source>
</evidence>
<dbReference type="GO" id="GO:0005737">
    <property type="term" value="C:cytoplasm"/>
    <property type="evidence" value="ECO:0007669"/>
    <property type="project" value="TreeGrafter"/>
</dbReference>
<keyword evidence="14" id="KW-1185">Reference proteome</keyword>
<comment type="caution">
    <text evidence="13">The sequence shown here is derived from an EMBL/GenBank/DDBJ whole genome shotgun (WGS) entry which is preliminary data.</text>
</comment>
<dbReference type="Pfam" id="PF00503">
    <property type="entry name" value="G-alpha"/>
    <property type="match status" value="2"/>
</dbReference>
<keyword evidence="3" id="KW-0547">Nucleotide-binding</keyword>
<keyword evidence="2 11" id="KW-0479">Metal-binding</keyword>
<dbReference type="GO" id="GO:0005634">
    <property type="term" value="C:nucleus"/>
    <property type="evidence" value="ECO:0007669"/>
    <property type="project" value="UniProtKB-SubCell"/>
</dbReference>
<comment type="subcellular location">
    <subcellularLocation>
        <location evidence="1">Nucleus</location>
    </subcellularLocation>
</comment>
<dbReference type="SUPFAM" id="SSF47895">
    <property type="entry name" value="Transducin (alpha subunit), insertion domain"/>
    <property type="match status" value="1"/>
</dbReference>
<dbReference type="EMBL" id="JAAGAX010000004">
    <property type="protein sequence ID" value="KAF2317568.1"/>
    <property type="molecule type" value="Genomic_DNA"/>
</dbReference>
<evidence type="ECO:0000256" key="11">
    <source>
        <dbReference type="PIRSR" id="PIRSR601019-2"/>
    </source>
</evidence>
<dbReference type="InterPro" id="IPR011025">
    <property type="entry name" value="GproteinA_insert"/>
</dbReference>
<dbReference type="GO" id="GO:0031683">
    <property type="term" value="F:G-protein beta/gamma-subunit complex binding"/>
    <property type="evidence" value="ECO:0007669"/>
    <property type="project" value="InterPro"/>
</dbReference>
<dbReference type="AlphaFoldDB" id="A0A6A6MYP3"/>
<dbReference type="Proteomes" id="UP000467840">
    <property type="component" value="Chromosome 6"/>
</dbReference>
<dbReference type="InterPro" id="IPR027417">
    <property type="entry name" value="P-loop_NTPase"/>
</dbReference>
<dbReference type="PROSITE" id="PS51882">
    <property type="entry name" value="G_ALPHA"/>
    <property type="match status" value="1"/>
</dbReference>
<keyword evidence="7" id="KW-0342">GTP-binding</keyword>
<protein>
    <submittedName>
        <fullName evidence="13">Uncharacterized protein</fullName>
    </submittedName>
</protein>
<evidence type="ECO:0000256" key="12">
    <source>
        <dbReference type="SAM" id="MobiDB-lite"/>
    </source>
</evidence>
<evidence type="ECO:0000313" key="14">
    <source>
        <dbReference type="Proteomes" id="UP000467840"/>
    </source>
</evidence>
<feature type="binding site" evidence="11">
    <location>
        <position position="311"/>
    </location>
    <ligand>
        <name>Mg(2+)</name>
        <dbReference type="ChEBI" id="CHEBI:18420"/>
    </ligand>
</feature>
<evidence type="ECO:0000256" key="3">
    <source>
        <dbReference type="ARBA" id="ARBA00022741"/>
    </source>
</evidence>
<evidence type="ECO:0000256" key="1">
    <source>
        <dbReference type="ARBA" id="ARBA00004123"/>
    </source>
</evidence>
<feature type="compositionally biased region" description="Basic and acidic residues" evidence="12">
    <location>
        <begin position="118"/>
        <end position="127"/>
    </location>
</feature>
<sequence length="711" mass="80163">MGGSIEKMLPAGAPLPDEDHLDYSIAVEYEGPPVSYQVPRVDPLNLDSLSIRSSSLASVADDKDLSNSVPVAAPITGAKIAKFSRFRNGAANVLIKESTSSRPQIERDVNGENEEQGELERVGNGREGEEDEALFVRNEGKRVNVVKFNTPRDSETEDDGYSSAQSSAAADALGPTSVVRKESRKRGVCSRCGKRNRLKERRHAWCVMRGEKPDRIISSKLNVGGKLPLDASNGNTKVYINGREITKIELKVLKASTRFLCSLFSLPVPPGNLFVPKEDPRSFSGRLVPEYLEQGRVQKLLLLGLEGSGTSTIFKQLEIGMCFPIDGLSYVCKVFIWEQVHPEELQNIKLMIQSNMYKYLSILLEGRERFEEEALMEKITTALNAEESASGETEVEANQHCIYSINQRSKHFSDWLLDIMATGDLDAFFPAATREYAPIVDEVWKDPAIQETYKRREELHLPDVAKYFLDQCIKVVRHHNIQHEKATGPADLPINLPVANAAYEIFHSLIAMILLWDSKRPVDEAVEISSNEYEPSEKDILFAEGVTKSNGLAFMEFSFDDRSPMSEIYNEESECLPPMAKYQLIRINSKGLHDGCKWLEMFEDVRAVIFCVALSDYDQIWAHGSGPHYSGSPAYYYVAVKFKELYSLISGCKLFVWQTRARERTSVDEAFKYAREVLKWDEEKDDNMYGITGDDSFYSTEMSSNPYIRQE</sequence>
<keyword evidence="11" id="KW-0460">Magnesium</keyword>
<organism evidence="13 14">
    <name type="scientific">Hevea brasiliensis</name>
    <name type="common">Para rubber tree</name>
    <name type="synonym">Siphonia brasiliensis</name>
    <dbReference type="NCBI Taxonomy" id="3981"/>
    <lineage>
        <taxon>Eukaryota</taxon>
        <taxon>Viridiplantae</taxon>
        <taxon>Streptophyta</taxon>
        <taxon>Embryophyta</taxon>
        <taxon>Tracheophyta</taxon>
        <taxon>Spermatophyta</taxon>
        <taxon>Magnoliopsida</taxon>
        <taxon>eudicotyledons</taxon>
        <taxon>Gunneridae</taxon>
        <taxon>Pentapetalae</taxon>
        <taxon>rosids</taxon>
        <taxon>fabids</taxon>
        <taxon>Malpighiales</taxon>
        <taxon>Euphorbiaceae</taxon>
        <taxon>Crotonoideae</taxon>
        <taxon>Micrandreae</taxon>
        <taxon>Hevea</taxon>
    </lineage>
</organism>
<dbReference type="Gene3D" id="3.40.50.300">
    <property type="entry name" value="P-loop containing nucleotide triphosphate hydrolases"/>
    <property type="match status" value="1"/>
</dbReference>
<evidence type="ECO:0000256" key="7">
    <source>
        <dbReference type="ARBA" id="ARBA00023134"/>
    </source>
</evidence>
<keyword evidence="6" id="KW-0106">Calcium</keyword>
<dbReference type="FunFam" id="1.10.400.10:FF:000005">
    <property type="entry name" value="Extra-large guanine nucleotide-binding protein 3"/>
    <property type="match status" value="1"/>
</dbReference>
<dbReference type="InterPro" id="IPR001019">
    <property type="entry name" value="Gprotein_alpha_su"/>
</dbReference>